<dbReference type="Gene3D" id="1.10.287.650">
    <property type="entry name" value="L27 domain"/>
    <property type="match status" value="1"/>
</dbReference>
<evidence type="ECO:0000256" key="3">
    <source>
        <dbReference type="ARBA" id="ARBA00022737"/>
    </source>
</evidence>
<keyword evidence="3" id="KW-0677">Repeat</keyword>
<feature type="compositionally biased region" description="Low complexity" evidence="5">
    <location>
        <begin position="2027"/>
        <end position="2039"/>
    </location>
</feature>
<dbReference type="GO" id="GO:0016020">
    <property type="term" value="C:membrane"/>
    <property type="evidence" value="ECO:0007669"/>
    <property type="project" value="UniProtKB-SubCell"/>
</dbReference>
<dbReference type="PANTHER" id="PTHR19964">
    <property type="entry name" value="MULTIPLE PDZ DOMAIN PROTEIN"/>
    <property type="match status" value="1"/>
</dbReference>
<evidence type="ECO:0000256" key="1">
    <source>
        <dbReference type="ARBA" id="ARBA00004370"/>
    </source>
</evidence>
<feature type="domain" description="PDZ" evidence="6">
    <location>
        <begin position="1391"/>
        <end position="1483"/>
    </location>
</feature>
<feature type="compositionally biased region" description="Polar residues" evidence="5">
    <location>
        <begin position="227"/>
        <end position="236"/>
    </location>
</feature>
<dbReference type="PROSITE" id="PS50106">
    <property type="entry name" value="PDZ"/>
    <property type="match status" value="13"/>
</dbReference>
<dbReference type="CDD" id="cd06668">
    <property type="entry name" value="PDZ4_MUPP1-like"/>
    <property type="match status" value="1"/>
</dbReference>
<feature type="compositionally biased region" description="Pro residues" evidence="5">
    <location>
        <begin position="1138"/>
        <end position="1165"/>
    </location>
</feature>
<feature type="domain" description="PDZ" evidence="6">
    <location>
        <begin position="633"/>
        <end position="723"/>
    </location>
</feature>
<sequence length="2277" mass="245324">MSLLSESETATEYLEILQQKLWTKGDHSLDNEINSFIAMLESPLFKHLLTLQGSLQELKHISQTYPVTEDVFDFSPSGELVMNESSDAFTPDAVADSGTLKVRGKTSVNTDQLIGYSPEVEQSIHTAAAGRPIHVIQLYKPENQSLGFSVVGIKEESRNGQLGIYVKDIQPNGLAARDGRLQENDQLLSINGQPLEVSHQEAIRILQSTQGTAEIVVARGVPSASRTDLSIQTSRPLTAAAPAKTTGRPSEEEEEEGSEKEAEDKVAIDESEGKVAQEKTDMVLSTDWTQLEVIDLVNDGTGLGFGIIGGRSTGVVVKTILPGGIADQDGHLRSGDHILQIGDVNVRGMSSEQVALVLRQSGSHVRLVVARSVLEPPPFQIPHAPIIPTHQLEEHMEHFNNFMAIEAGEQEHFHNLQLQHQVHLQQVHLNQHLGSVQVHAQPLENIDLHDLEDVDVFEVDLVKDSNGLGITIAGYVGGDNTPDEISGIFVKSITEHSAAAEDGRVHVHDQIIEVDGKSLQGFSNHQAVEVLRNTGQMVKLKLVRFRHGPKYDKLQEYLAQANQSVITQQTTVKDSREINAVSNPTYDLDSKQIDLDDIQLVTDDYSGELSHDVEAVIKAAWEPIVGNDFLVVVAQLSKFKEGGGLGISLEGTVDVEDGVEVRPHHYIRSILPDGPVGLNGRLKSSDELLEVNGRRLLGLNHVNVVEILKDLPQHVRLVCARRKYPLPDTFTAPDMQIPGTLPYSHGVEPGPPLTERLVKAKSEMALSTTEAPPVDIKTKSRSMETLNAFAMWSSQPVVIELEKGERGLGFSILDYQDPVNPNETVIVIRSLVPGGVAMQDGRLVPGDRLIFVNSVNVEHATLDEAVQALKGAPRGTVKIGVAKPLPISEAFKQDAQFMVSTSSPLALQKEIDLAIVSRDTDSEQEGHADQKNLVVEIPSFDVADHKSFSEAALTSSEQSSSSSSDSEQGKVLQRKDSFYESDDDVRTPRRAVPNKSSSSHDLEQPPGYDNVVASEAVTSVYSKLIEEIKGKVSSQENTEAEVSPKAAQAKDTHAMPLPSYEEALKVGSDNICLVSAPIAKQDSTESESDQLTSRSSEGGTPSSEGPPSASKRTPPPIPPKPKDSKSLLKLAQEKEAAAPPPLPVTSPPPVTHTPPKTPPLRPAPSSPKWGDADSKRRPGLTKHRTASSSSSPEHLTSSDLKSPPSSPRTLSPLHSTLASPEVHRISANHERTIHIQKGSQHLGLTVEAVDKGVNGCIVKSINKPSAVDSDGRIHPGDFIVSINKESLRRITNAQARAILRRSSLLTSDISITYISGQNNQSANLVSEPQQSPLLQKLAHSLSKSEDEDVTNQTLPAPSPPPTEQTFTIGQKTLQTDGTPALGNQAWSPPRIVELVREPGKSLGISIVGGRVDMFNVSQENCNAGIFIKHVLPESPAGRNGTLKKGDRILEVNGVDVRNATHDEAVEVIRNSSSPITFVVQSLSYSSCPGDLESVQLQPTSSIEESTAVPSVGSIASTSPGTTPQQSFDKVDVKQLESYSDSEEEDEFGYTKKRIQKKYSDLPGLVQLVDLNRGSAAMGMGLAGNKDRSKMSVFVAGIQPDSPADQDGRIQVGDELLEVNGINLHGLSHLNVSAVIKGVNTPIVKLVTHRREDFLEHMAVKPLRYGGSSQFDVQSVPPVSPSGKENSVRSQSPLTISGPTTHVAQSSPASEPVQVIILHKQSQGLGFGIEEDNKNGRNGIYVKTITAGGLADKDQQLEVGDEILEVGDKTLSGCHYDKAIDILRAAQGSVRLKVRKTNQSNNLATGSYTPGKMQLLNTLGESTTDPSESDDNPDPKTCPIVIGKKTFIEIEKGKTGLGLSIVGGSDTLLGAIIIHEVYEDGAAARDGRLWAGDQILEVNNEDLTDATHNRALQVLRQTPPVVQMTVYRDESQIREEDILDVFTVELLKRPGKGLGLSIVGKKSDVGIYISDIVKGGVAEADARLMQGDQILAVNGEDMRNATQEYAAAVLKTLMGKVSLTVGRLKAGSKSSSRKNSNYESSLKKSDSSVSNKSKGKHSKNPSEDLNHLRVVELEQDLSGSFGISVAGGLNSPIGDAPVIIATLNPTGPAAMSGKLRAGDKIININGTSTEGMTHEQVISALRADTKVVLHVVQGEAVSITGQRSRHVSGEVMDPKDMNVEVEEMEDDGQPPQFKQITLNRGPDGLGFSIIGGHGSPHGDLPIYVKNVFNKGAAFEEGRLRRGDQILTVNGQPLDGLTHEEAVNILKNTRGTVTLGILS</sequence>
<dbReference type="CDD" id="cd06672">
    <property type="entry name" value="PDZ8_MUPP1-PDZ7_PATJ-PDZ2_INAD-like"/>
    <property type="match status" value="1"/>
</dbReference>
<keyword evidence="8" id="KW-1185">Reference proteome</keyword>
<evidence type="ECO:0000259" key="6">
    <source>
        <dbReference type="PROSITE" id="PS50106"/>
    </source>
</evidence>
<organism evidence="8 9">
    <name type="scientific">Biomphalaria glabrata</name>
    <name type="common">Bloodfluke planorb</name>
    <name type="synonym">Freshwater snail</name>
    <dbReference type="NCBI Taxonomy" id="6526"/>
    <lineage>
        <taxon>Eukaryota</taxon>
        <taxon>Metazoa</taxon>
        <taxon>Spiralia</taxon>
        <taxon>Lophotrochozoa</taxon>
        <taxon>Mollusca</taxon>
        <taxon>Gastropoda</taxon>
        <taxon>Heterobranchia</taxon>
        <taxon>Euthyneura</taxon>
        <taxon>Panpulmonata</taxon>
        <taxon>Hygrophila</taxon>
        <taxon>Lymnaeoidea</taxon>
        <taxon>Planorbidae</taxon>
        <taxon>Biomphalaria</taxon>
    </lineage>
</organism>
<feature type="compositionally biased region" description="Polar residues" evidence="5">
    <location>
        <begin position="1682"/>
        <end position="1707"/>
    </location>
</feature>
<dbReference type="InterPro" id="IPR001478">
    <property type="entry name" value="PDZ"/>
</dbReference>
<feature type="domain" description="PDZ" evidence="6">
    <location>
        <begin position="1942"/>
        <end position="2024"/>
    </location>
</feature>
<evidence type="ECO:0000256" key="4">
    <source>
        <dbReference type="ARBA" id="ARBA00023136"/>
    </source>
</evidence>
<feature type="region of interest" description="Disordered" evidence="5">
    <location>
        <begin position="1030"/>
        <end position="1055"/>
    </location>
</feature>
<feature type="domain" description="PDZ" evidence="6">
    <location>
        <begin position="1564"/>
        <end position="1650"/>
    </location>
</feature>
<protein>
    <submittedName>
        <fullName evidence="9">Multiple PDZ domain protein-like isoform X1</fullName>
    </submittedName>
</protein>
<dbReference type="CDD" id="cd06674">
    <property type="entry name" value="PDZ11_MUPP1-PDZ9_PATJ-like"/>
    <property type="match status" value="1"/>
</dbReference>
<dbReference type="CDD" id="cd06670">
    <property type="entry name" value="PDZ6_MUPP1-like"/>
    <property type="match status" value="1"/>
</dbReference>
<feature type="region of interest" description="Disordered" evidence="5">
    <location>
        <begin position="1671"/>
        <end position="1707"/>
    </location>
</feature>
<feature type="compositionally biased region" description="Low complexity" evidence="5">
    <location>
        <begin position="955"/>
        <end position="966"/>
    </location>
</feature>
<keyword evidence="4" id="KW-0472">Membrane</keyword>
<evidence type="ECO:0000313" key="8">
    <source>
        <dbReference type="Proteomes" id="UP001165740"/>
    </source>
</evidence>
<dbReference type="CDD" id="cd10817">
    <property type="entry name" value="PDZ9_MUPP1-like"/>
    <property type="match status" value="1"/>
</dbReference>
<feature type="region of interest" description="Disordered" evidence="5">
    <location>
        <begin position="227"/>
        <end position="267"/>
    </location>
</feature>
<dbReference type="CDD" id="cd06667">
    <property type="entry name" value="PDZ2_MUPP1-like"/>
    <property type="match status" value="1"/>
</dbReference>
<dbReference type="CDD" id="cd06671">
    <property type="entry name" value="PDZ7_MUPP1-PD6_PATJ-like"/>
    <property type="match status" value="1"/>
</dbReference>
<name>A0A9W3AHR8_BIOGL</name>
<evidence type="ECO:0000313" key="9">
    <source>
        <dbReference type="RefSeq" id="XP_055886791.1"/>
    </source>
</evidence>
<dbReference type="FunFam" id="2.30.42.10:FF:000070">
    <property type="entry name" value="Multiple PDZ domain protein"/>
    <property type="match status" value="1"/>
</dbReference>
<evidence type="ECO:0000256" key="2">
    <source>
        <dbReference type="ARBA" id="ARBA00022553"/>
    </source>
</evidence>
<feature type="compositionally biased region" description="Low complexity" evidence="5">
    <location>
        <begin position="1187"/>
        <end position="1214"/>
    </location>
</feature>
<feature type="domain" description="PDZ" evidence="6">
    <location>
        <begin position="1232"/>
        <end position="1302"/>
    </location>
</feature>
<feature type="domain" description="PDZ" evidence="6">
    <location>
        <begin position="798"/>
        <end position="873"/>
    </location>
</feature>
<dbReference type="SUPFAM" id="SSF50156">
    <property type="entry name" value="PDZ domain-like"/>
    <property type="match status" value="13"/>
</dbReference>
<feature type="region of interest" description="Disordered" evidence="5">
    <location>
        <begin position="1077"/>
        <end position="1214"/>
    </location>
</feature>
<dbReference type="SMART" id="SM00228">
    <property type="entry name" value="PDZ"/>
    <property type="match status" value="13"/>
</dbReference>
<proteinExistence type="predicted"/>
<dbReference type="InterPro" id="IPR051342">
    <property type="entry name" value="PDZ_scaffold"/>
</dbReference>
<dbReference type="Proteomes" id="UP001165740">
    <property type="component" value="Chromosome 5"/>
</dbReference>
<dbReference type="InterPro" id="IPR004172">
    <property type="entry name" value="L27_dom"/>
</dbReference>
<dbReference type="GeneID" id="106060106"/>
<dbReference type="CDD" id="cd06791">
    <property type="entry name" value="PDZ3_MUPP1-like"/>
    <property type="match status" value="1"/>
</dbReference>
<dbReference type="InterPro" id="IPR036892">
    <property type="entry name" value="L27_dom_sf"/>
</dbReference>
<feature type="region of interest" description="Disordered" evidence="5">
    <location>
        <begin position="1339"/>
        <end position="1365"/>
    </location>
</feature>
<dbReference type="PANTHER" id="PTHR19964:SF92">
    <property type="entry name" value="PATJ HOMOLOG"/>
    <property type="match status" value="1"/>
</dbReference>
<dbReference type="FunFam" id="2.30.42.10:FF:000125">
    <property type="entry name" value="PATJ, crumbs cell polarity complex component"/>
    <property type="match status" value="1"/>
</dbReference>
<dbReference type="PROSITE" id="PS51022">
    <property type="entry name" value="L27"/>
    <property type="match status" value="1"/>
</dbReference>
<dbReference type="Pfam" id="PF00595">
    <property type="entry name" value="PDZ"/>
    <property type="match status" value="13"/>
</dbReference>
<feature type="domain" description="PDZ" evidence="6">
    <location>
        <begin position="2194"/>
        <end position="2277"/>
    </location>
</feature>
<dbReference type="SUPFAM" id="SSF101288">
    <property type="entry name" value="L27 domain"/>
    <property type="match status" value="1"/>
</dbReference>
<feature type="region of interest" description="Disordered" evidence="5">
    <location>
        <begin position="1495"/>
        <end position="1528"/>
    </location>
</feature>
<dbReference type="Gene3D" id="2.30.42.10">
    <property type="match status" value="13"/>
</dbReference>
<evidence type="ECO:0000256" key="5">
    <source>
        <dbReference type="SAM" id="MobiDB-lite"/>
    </source>
</evidence>
<dbReference type="RefSeq" id="XP_055886791.1">
    <property type="nucleotide sequence ID" value="XM_056030816.1"/>
</dbReference>
<dbReference type="CDD" id="cd06689">
    <property type="entry name" value="PDZ1_MUPP1-like"/>
    <property type="match status" value="1"/>
</dbReference>
<dbReference type="CDD" id="cd06673">
    <property type="entry name" value="PDZ10_MUPP1-PDZ8_PATJ-like"/>
    <property type="match status" value="1"/>
</dbReference>
<accession>A0A9W3AHR8</accession>
<feature type="region of interest" description="Disordered" evidence="5">
    <location>
        <begin position="2024"/>
        <end position="2065"/>
    </location>
</feature>
<dbReference type="CDD" id="cd06669">
    <property type="entry name" value="PDZ5_MUPP1-like"/>
    <property type="match status" value="1"/>
</dbReference>
<keyword evidence="2" id="KW-0597">Phosphoprotein</keyword>
<dbReference type="OMA" id="LEHMSHA"/>
<feature type="compositionally biased region" description="Basic and acidic residues" evidence="5">
    <location>
        <begin position="1120"/>
        <end position="1136"/>
    </location>
</feature>
<feature type="domain" description="L27" evidence="7">
    <location>
        <begin position="3"/>
        <end position="63"/>
    </location>
</feature>
<reference evidence="9" key="1">
    <citation type="submission" date="2025-08" db="UniProtKB">
        <authorList>
            <consortium name="RefSeq"/>
        </authorList>
    </citation>
    <scope>IDENTIFICATION</scope>
</reference>
<evidence type="ECO:0000259" key="7">
    <source>
        <dbReference type="PROSITE" id="PS51022"/>
    </source>
</evidence>
<comment type="subcellular location">
    <subcellularLocation>
        <location evidence="1">Membrane</location>
    </subcellularLocation>
</comment>
<feature type="domain" description="PDZ" evidence="6">
    <location>
        <begin position="135"/>
        <end position="221"/>
    </location>
</feature>
<feature type="compositionally biased region" description="Low complexity" evidence="5">
    <location>
        <begin position="1092"/>
        <end position="1112"/>
    </location>
</feature>
<feature type="domain" description="PDZ" evidence="6">
    <location>
        <begin position="1846"/>
        <end position="1929"/>
    </location>
</feature>
<feature type="domain" description="PDZ" evidence="6">
    <location>
        <begin position="2069"/>
        <end position="2155"/>
    </location>
</feature>
<dbReference type="FunFam" id="2.30.42.10:FF:000038">
    <property type="entry name" value="Multiple PDZ domain protein isoform X1"/>
    <property type="match status" value="1"/>
</dbReference>
<feature type="domain" description="PDZ" evidence="6">
    <location>
        <begin position="458"/>
        <end position="546"/>
    </location>
</feature>
<dbReference type="CDD" id="cd06676">
    <property type="entry name" value="PDZ13_MUPP1-like"/>
    <property type="match status" value="1"/>
</dbReference>
<feature type="region of interest" description="Disordered" evidence="5">
    <location>
        <begin position="951"/>
        <end position="1009"/>
    </location>
</feature>
<feature type="domain" description="PDZ" evidence="6">
    <location>
        <begin position="1714"/>
        <end position="1797"/>
    </location>
</feature>
<gene>
    <name evidence="9" type="primary">LOC106060106</name>
</gene>
<dbReference type="InterPro" id="IPR036034">
    <property type="entry name" value="PDZ_sf"/>
</dbReference>
<feature type="compositionally biased region" description="Polar residues" evidence="5">
    <location>
        <begin position="1495"/>
        <end position="1527"/>
    </location>
</feature>
<dbReference type="OrthoDB" id="6022711at2759"/>
<feature type="domain" description="PDZ" evidence="6">
    <location>
        <begin position="293"/>
        <end position="373"/>
    </location>
</feature>